<organism evidence="1 2">
    <name type="scientific">Cardiosporidium cionae</name>
    <dbReference type="NCBI Taxonomy" id="476202"/>
    <lineage>
        <taxon>Eukaryota</taxon>
        <taxon>Sar</taxon>
        <taxon>Alveolata</taxon>
        <taxon>Apicomplexa</taxon>
        <taxon>Aconoidasida</taxon>
        <taxon>Nephromycida</taxon>
        <taxon>Cardiosporidium</taxon>
    </lineage>
</organism>
<evidence type="ECO:0000313" key="2">
    <source>
        <dbReference type="Proteomes" id="UP000823046"/>
    </source>
</evidence>
<dbReference type="EMBL" id="JADAQX010001088">
    <property type="protein sequence ID" value="KAF8818154.1"/>
    <property type="molecule type" value="Genomic_DNA"/>
</dbReference>
<sequence>MVKNRQLKKSELIEILSMASTSKERNKAAKLLKTFDPVPHKESDNQFELKDIKIKKYGLLQAFVCWRCDKVKQTNIKVHWNIADGIKYICNTCYSNLCSLRDLERVRKDNNAYFNSTKK</sequence>
<gene>
    <name evidence="1" type="ORF">IE077_002134</name>
</gene>
<name>A0ABQ7J4N8_9APIC</name>
<comment type="caution">
    <text evidence="1">The sequence shown here is derived from an EMBL/GenBank/DDBJ whole genome shotgun (WGS) entry which is preliminary data.</text>
</comment>
<protein>
    <submittedName>
        <fullName evidence="1">Uncharacterized protein</fullName>
    </submittedName>
</protein>
<keyword evidence="2" id="KW-1185">Reference proteome</keyword>
<accession>A0ABQ7J4N8</accession>
<dbReference type="Proteomes" id="UP000823046">
    <property type="component" value="Unassembled WGS sequence"/>
</dbReference>
<evidence type="ECO:0000313" key="1">
    <source>
        <dbReference type="EMBL" id="KAF8818154.1"/>
    </source>
</evidence>
<proteinExistence type="predicted"/>
<reference evidence="1 2" key="1">
    <citation type="journal article" date="2020" name="bioRxiv">
        <title>Metabolic contributions of an alphaproteobacterial endosymbiont in the apicomplexan Cardiosporidium cionae.</title>
        <authorList>
            <person name="Hunter E.S."/>
            <person name="Paight C.J."/>
            <person name="Lane C.E."/>
        </authorList>
    </citation>
    <scope>NUCLEOTIDE SEQUENCE [LARGE SCALE GENOMIC DNA]</scope>
    <source>
        <strain evidence="1">ESH_2018</strain>
    </source>
</reference>